<dbReference type="InterPro" id="IPR036396">
    <property type="entry name" value="Cyt_P450_sf"/>
</dbReference>
<dbReference type="Proteomes" id="UP000585272">
    <property type="component" value="Unassembled WGS sequence"/>
</dbReference>
<comment type="cofactor">
    <cofactor evidence="1 3">
        <name>heme</name>
        <dbReference type="ChEBI" id="CHEBI:30413"/>
    </cofactor>
</comment>
<dbReference type="InterPro" id="IPR002401">
    <property type="entry name" value="Cyt_P450_E_grp-I"/>
</dbReference>
<dbReference type="GO" id="GO:0020037">
    <property type="term" value="F:heme binding"/>
    <property type="evidence" value="ECO:0007669"/>
    <property type="project" value="InterPro"/>
</dbReference>
<evidence type="ECO:0000313" key="6">
    <source>
        <dbReference type="Proteomes" id="UP000585272"/>
    </source>
</evidence>
<dbReference type="SUPFAM" id="SSF48264">
    <property type="entry name" value="Cytochrome P450"/>
    <property type="match status" value="1"/>
</dbReference>
<evidence type="ECO:0000313" key="5">
    <source>
        <dbReference type="EMBL" id="MBB4665216.1"/>
    </source>
</evidence>
<feature type="binding site" description="axial binding residue" evidence="3">
    <location>
        <position position="420"/>
    </location>
    <ligand>
        <name>heme</name>
        <dbReference type="ChEBI" id="CHEBI:30413"/>
    </ligand>
    <ligandPart>
        <name>Fe</name>
        <dbReference type="ChEBI" id="CHEBI:18248"/>
    </ligandPart>
</feature>
<dbReference type="RefSeq" id="WP_183345955.1">
    <property type="nucleotide sequence ID" value="NZ_JACHNU010000013.1"/>
</dbReference>
<dbReference type="GO" id="GO:0004497">
    <property type="term" value="F:monooxygenase activity"/>
    <property type="evidence" value="ECO:0007669"/>
    <property type="project" value="UniProtKB-KW"/>
</dbReference>
<dbReference type="Gene3D" id="1.10.630.10">
    <property type="entry name" value="Cytochrome P450"/>
    <property type="match status" value="1"/>
</dbReference>
<dbReference type="InterPro" id="IPR017972">
    <property type="entry name" value="Cyt_P450_CS"/>
</dbReference>
<gene>
    <name evidence="5" type="ORF">BDZ31_004838</name>
</gene>
<accession>A0A840IKB8</accession>
<dbReference type="PROSITE" id="PS00086">
    <property type="entry name" value="CYTOCHROME_P450"/>
    <property type="match status" value="1"/>
</dbReference>
<dbReference type="EMBL" id="JACHNU010000013">
    <property type="protein sequence ID" value="MBB4665216.1"/>
    <property type="molecule type" value="Genomic_DNA"/>
</dbReference>
<evidence type="ECO:0000256" key="4">
    <source>
        <dbReference type="RuleBase" id="RU000461"/>
    </source>
</evidence>
<name>A0A840IKB8_9ACTN</name>
<dbReference type="PRINTS" id="PR00463">
    <property type="entry name" value="EP450I"/>
</dbReference>
<organism evidence="5 6">
    <name type="scientific">Conexibacter arvalis</name>
    <dbReference type="NCBI Taxonomy" id="912552"/>
    <lineage>
        <taxon>Bacteria</taxon>
        <taxon>Bacillati</taxon>
        <taxon>Actinomycetota</taxon>
        <taxon>Thermoleophilia</taxon>
        <taxon>Solirubrobacterales</taxon>
        <taxon>Conexibacteraceae</taxon>
        <taxon>Conexibacter</taxon>
    </lineage>
</organism>
<keyword evidence="3 4" id="KW-0408">Iron</keyword>
<dbReference type="AlphaFoldDB" id="A0A840IKB8"/>
<dbReference type="PRINTS" id="PR00385">
    <property type="entry name" value="P450"/>
</dbReference>
<reference evidence="5 6" key="1">
    <citation type="submission" date="2020-08" db="EMBL/GenBank/DDBJ databases">
        <title>Genomic Encyclopedia of Archaeal and Bacterial Type Strains, Phase II (KMG-II): from individual species to whole genera.</title>
        <authorList>
            <person name="Goeker M."/>
        </authorList>
    </citation>
    <scope>NUCLEOTIDE SEQUENCE [LARGE SCALE GENOMIC DNA]</scope>
    <source>
        <strain evidence="5 6">DSM 23288</strain>
    </source>
</reference>
<keyword evidence="3 4" id="KW-0479">Metal-binding</keyword>
<comment type="caution">
    <text evidence="5">The sequence shown here is derived from an EMBL/GenBank/DDBJ whole genome shotgun (WGS) entry which is preliminary data.</text>
</comment>
<dbReference type="PANTHER" id="PTHR24305">
    <property type="entry name" value="CYTOCHROME P450"/>
    <property type="match status" value="1"/>
</dbReference>
<dbReference type="Pfam" id="PF00067">
    <property type="entry name" value="p450"/>
    <property type="match status" value="1"/>
</dbReference>
<keyword evidence="4" id="KW-0560">Oxidoreductase</keyword>
<keyword evidence="6" id="KW-1185">Reference proteome</keyword>
<dbReference type="GO" id="GO:0005506">
    <property type="term" value="F:iron ion binding"/>
    <property type="evidence" value="ECO:0007669"/>
    <property type="project" value="InterPro"/>
</dbReference>
<comment type="similarity">
    <text evidence="2 4">Belongs to the cytochrome P450 family.</text>
</comment>
<evidence type="ECO:0000256" key="2">
    <source>
        <dbReference type="ARBA" id="ARBA00010617"/>
    </source>
</evidence>
<evidence type="ECO:0000256" key="1">
    <source>
        <dbReference type="ARBA" id="ARBA00001971"/>
    </source>
</evidence>
<dbReference type="InterPro" id="IPR001128">
    <property type="entry name" value="Cyt_P450"/>
</dbReference>
<evidence type="ECO:0000256" key="3">
    <source>
        <dbReference type="PIRSR" id="PIRSR602401-1"/>
    </source>
</evidence>
<keyword evidence="4" id="KW-0503">Monooxygenase</keyword>
<sequence length="479" mass="53864">MAVEAPEQLQANPLLRIVSDLNRERTAEVPFPPGLNDFSVARTFQFVRDPLPVLLPAYHRFGPVFSVRVFHGRVVMMLGPEANHYITVSHASNFLWREGSFGDLIPLLGDGLLTIDGAYHRRARRIMLPAFHRERIAAAVDTMVAETLRALDGWQPGQIVDVYHWARELALRIAMKALFGLDPDEDGAGRRAAVDFERALSFYGTDFALRILRGPRTPWRRMLEARRTLDRIIYGEIERRRREPDPSRTDVMSMLLDARDEDGSTLSDTEVRDQVMTLLFAGHDTTTSTVAFLLYELARHPAALAKVLAEQDRVLPGGRRPTAAELTGEALPELEMALEETLRLYPAAWVGPRKAVESFEFAGCTVPAGAYVNYSSWASHRLPDVWPEPEAFVPERFTPEAKARLPKGAYIPFGGGSRTCIGMRFGQQEIRTIATLLLQRHHLELFPGRTMTVRQMPTLSPREPLEMIVRERGIPAGLA</sequence>
<proteinExistence type="inferred from homology"/>
<dbReference type="CDD" id="cd11053">
    <property type="entry name" value="CYP110-like"/>
    <property type="match status" value="1"/>
</dbReference>
<dbReference type="InterPro" id="IPR050121">
    <property type="entry name" value="Cytochrome_P450_monoxygenase"/>
</dbReference>
<dbReference type="GO" id="GO:0016705">
    <property type="term" value="F:oxidoreductase activity, acting on paired donors, with incorporation or reduction of molecular oxygen"/>
    <property type="evidence" value="ECO:0007669"/>
    <property type="project" value="InterPro"/>
</dbReference>
<keyword evidence="3 4" id="KW-0349">Heme</keyword>
<dbReference type="PANTHER" id="PTHR24305:SF166">
    <property type="entry name" value="CYTOCHROME P450 12A4, MITOCHONDRIAL-RELATED"/>
    <property type="match status" value="1"/>
</dbReference>
<protein>
    <submittedName>
        <fullName evidence="5">Cytochrome P450</fullName>
    </submittedName>
</protein>